<organism evidence="1 2">
    <name type="scientific">Chryseobacterium salivictor</name>
    <dbReference type="NCBI Taxonomy" id="2547600"/>
    <lineage>
        <taxon>Bacteria</taxon>
        <taxon>Pseudomonadati</taxon>
        <taxon>Bacteroidota</taxon>
        <taxon>Flavobacteriia</taxon>
        <taxon>Flavobacteriales</taxon>
        <taxon>Weeksellaceae</taxon>
        <taxon>Chryseobacterium group</taxon>
        <taxon>Chryseobacterium</taxon>
    </lineage>
</organism>
<proteinExistence type="predicted"/>
<keyword evidence="2" id="KW-1185">Reference proteome</keyword>
<gene>
    <name evidence="1" type="ORF">NBC122_01408</name>
</gene>
<evidence type="ECO:0000313" key="2">
    <source>
        <dbReference type="Proteomes" id="UP000294419"/>
    </source>
</evidence>
<dbReference type="Proteomes" id="UP000294419">
    <property type="component" value="Chromosome"/>
</dbReference>
<reference evidence="1 2" key="1">
    <citation type="submission" date="2019-03" db="EMBL/GenBank/DDBJ databases">
        <authorList>
            <person name="Kim H."/>
            <person name="Yu S.-M."/>
        </authorList>
    </citation>
    <scope>NUCLEOTIDE SEQUENCE [LARGE SCALE GENOMIC DNA]</scope>
    <source>
        <strain evidence="1 2">NBC122</strain>
    </source>
</reference>
<evidence type="ECO:0000313" key="1">
    <source>
        <dbReference type="EMBL" id="QBO58234.1"/>
    </source>
</evidence>
<protein>
    <submittedName>
        <fullName evidence="1">Uncharacterized protein</fullName>
    </submittedName>
</protein>
<dbReference type="AlphaFoldDB" id="A0A4V1AL20"/>
<dbReference type="EMBL" id="CP037954">
    <property type="protein sequence ID" value="QBO58234.1"/>
    <property type="molecule type" value="Genomic_DNA"/>
</dbReference>
<accession>A0A4V1AL20</accession>
<sequence>MIRPGSNELENPHAVYGTSGYLTFESAADLIA</sequence>
<dbReference type="KEGG" id="csal:NBC122_01408"/>
<name>A0A4V1AL20_9FLAO</name>